<name>A0ABP5WT61_9ACTN</name>
<feature type="region of interest" description="Disordered" evidence="1">
    <location>
        <begin position="179"/>
        <end position="199"/>
    </location>
</feature>
<feature type="transmembrane region" description="Helical" evidence="2">
    <location>
        <begin position="414"/>
        <end position="437"/>
    </location>
</feature>
<accession>A0ABP5WT61</accession>
<comment type="caution">
    <text evidence="3">The sequence shown here is derived from an EMBL/GenBank/DDBJ whole genome shotgun (WGS) entry which is preliminary data.</text>
</comment>
<reference evidence="4" key="1">
    <citation type="journal article" date="2019" name="Int. J. Syst. Evol. Microbiol.">
        <title>The Global Catalogue of Microorganisms (GCM) 10K type strain sequencing project: providing services to taxonomists for standard genome sequencing and annotation.</title>
        <authorList>
            <consortium name="The Broad Institute Genomics Platform"/>
            <consortium name="The Broad Institute Genome Sequencing Center for Infectious Disease"/>
            <person name="Wu L."/>
            <person name="Ma J."/>
        </authorList>
    </citation>
    <scope>NUCLEOTIDE SEQUENCE [LARGE SCALE GENOMIC DNA]</scope>
    <source>
        <strain evidence="4">JCM 3325</strain>
    </source>
</reference>
<evidence type="ECO:0000313" key="3">
    <source>
        <dbReference type="EMBL" id="GAA2432438.1"/>
    </source>
</evidence>
<keyword evidence="2" id="KW-0472">Membrane</keyword>
<dbReference type="EMBL" id="BAAARW010000020">
    <property type="protein sequence ID" value="GAA2432438.1"/>
    <property type="molecule type" value="Genomic_DNA"/>
</dbReference>
<proteinExistence type="predicted"/>
<gene>
    <name evidence="3" type="ORF">GCM10010191_53080</name>
</gene>
<keyword evidence="2" id="KW-1133">Transmembrane helix</keyword>
<feature type="transmembrane region" description="Helical" evidence="2">
    <location>
        <begin position="381"/>
        <end position="402"/>
    </location>
</feature>
<dbReference type="Proteomes" id="UP001501231">
    <property type="component" value="Unassembled WGS sequence"/>
</dbReference>
<dbReference type="RefSeq" id="WP_344592446.1">
    <property type="nucleotide sequence ID" value="NZ_BAAARW010000020.1"/>
</dbReference>
<keyword evidence="4" id="KW-1185">Reference proteome</keyword>
<feature type="region of interest" description="Disordered" evidence="1">
    <location>
        <begin position="721"/>
        <end position="740"/>
    </location>
</feature>
<keyword evidence="2" id="KW-0812">Transmembrane</keyword>
<protein>
    <submittedName>
        <fullName evidence="3">Uncharacterized protein</fullName>
    </submittedName>
</protein>
<evidence type="ECO:0000256" key="1">
    <source>
        <dbReference type="SAM" id="MobiDB-lite"/>
    </source>
</evidence>
<organism evidence="3 4">
    <name type="scientific">Actinomadura vinacea</name>
    <dbReference type="NCBI Taxonomy" id="115336"/>
    <lineage>
        <taxon>Bacteria</taxon>
        <taxon>Bacillati</taxon>
        <taxon>Actinomycetota</taxon>
        <taxon>Actinomycetes</taxon>
        <taxon>Streptosporangiales</taxon>
        <taxon>Thermomonosporaceae</taxon>
        <taxon>Actinomadura</taxon>
    </lineage>
</organism>
<evidence type="ECO:0000256" key="2">
    <source>
        <dbReference type="SAM" id="Phobius"/>
    </source>
</evidence>
<feature type="transmembrane region" description="Helical" evidence="2">
    <location>
        <begin position="449"/>
        <end position="469"/>
    </location>
</feature>
<sequence length="740" mass="77898">MRERVVVHDLRDTDGAAALDRTQELIDDREQDPTLVLLVDDAVSVLSHRDAFDRLLTARMVGRHLCVVTGEQPGRDGIALPSTIERAALWVPDPSGIDWPYRASAPAKHHRGAAAGAGLTRLIELLQVPEVFRRTTELLENIPYGAACPALRPADAAGVRDDDFLVALRAAVRSMLADPGAEEPLPPLGDDLPGRPAGAAPADLVEDGPLARAEEAARDAIADADHVAAALAGRRAPFLPGGPLRAALAEVAERLGTLRDLVRGLMQEVPLHESPERLIAKRGLLLPRQEELAADQIGRALDRSAHGWLAGAGASLPRVRESLRQWADELGRAGGHEAALRRVLPDDLLERLRAPVPFPGPQRWLPLVGAAVSALAGCMPAGVAGGMFAAVLWMVLVLFTVVREPNSRPLTAHSNALALNLLAGLAGAIGGGMAGAGGAGAPGSADVPALAWPVVGALAAVAAITAIVLSWRLRMDEWGPADALARAVRCLDELSALLGRAAAEWAGIRARATALDALSRFQAAVDGVEVSLRKQSSALDRELTGPPGAPDGEYEAAVRRQMTDLVLTALRPSLDRLGDHRLGTGAHAREASGRADDLLAEWREHVVEHGPAEPPEFASDRDVSPVPDSSADLGRLVRAAAYDPAGVMWQLCRAADLPLLDVPPGRPRAIRYAPRAGRAAFHGSVPADTVWLPAAAHSGVLRLVPFRARVVAWSWTDDDGAPGVPVMGDPGAVSLNGDES</sequence>
<evidence type="ECO:0000313" key="4">
    <source>
        <dbReference type="Proteomes" id="UP001501231"/>
    </source>
</evidence>